<dbReference type="Pfam" id="PF19785">
    <property type="entry name" value="UPF0738"/>
    <property type="match status" value="1"/>
</dbReference>
<name>A0A1I4IJF5_9BACI</name>
<proteinExistence type="predicted"/>
<dbReference type="InterPro" id="IPR020908">
    <property type="entry name" value="UPF0738"/>
</dbReference>
<evidence type="ECO:0000313" key="1">
    <source>
        <dbReference type="EMBL" id="SFL54405.1"/>
    </source>
</evidence>
<dbReference type="RefSeq" id="WP_090925363.1">
    <property type="nucleotide sequence ID" value="NZ_FOTY01000002.1"/>
</dbReference>
<protein>
    <submittedName>
        <fullName evidence="1">Uncharacterized protein</fullName>
    </submittedName>
</protein>
<dbReference type="EMBL" id="FOTY01000002">
    <property type="protein sequence ID" value="SFL54405.1"/>
    <property type="molecule type" value="Genomic_DNA"/>
</dbReference>
<dbReference type="STRING" id="266892.SAMN04488054_10282"/>
<gene>
    <name evidence="1" type="ORF">SAMN04488054_10282</name>
</gene>
<evidence type="ECO:0000313" key="2">
    <source>
        <dbReference type="Proteomes" id="UP000199668"/>
    </source>
</evidence>
<dbReference type="AlphaFoldDB" id="A0A1I4IJF5"/>
<accession>A0A1I4IJF5</accession>
<organism evidence="1 2">
    <name type="scientific">Salibacterium qingdaonense</name>
    <dbReference type="NCBI Taxonomy" id="266892"/>
    <lineage>
        <taxon>Bacteria</taxon>
        <taxon>Bacillati</taxon>
        <taxon>Bacillota</taxon>
        <taxon>Bacilli</taxon>
        <taxon>Bacillales</taxon>
        <taxon>Bacillaceae</taxon>
    </lineage>
</organism>
<keyword evidence="2" id="KW-1185">Reference proteome</keyword>
<dbReference type="Proteomes" id="UP000199668">
    <property type="component" value="Unassembled WGS sequence"/>
</dbReference>
<sequence>MEHVLTVTETEYREDAVYLIPIEEWPQSEWVELEDGGRMLADSDALAFVYTLEGPDSFVQLRLPKQVWPSLKKAYEENLKVWVKGPELLELPLFPGELSFILDNVPGNGNYGNTMVEAVEDAFKLE</sequence>
<reference evidence="1 2" key="1">
    <citation type="submission" date="2016-10" db="EMBL/GenBank/DDBJ databases">
        <authorList>
            <person name="de Groot N.N."/>
        </authorList>
    </citation>
    <scope>NUCLEOTIDE SEQUENCE [LARGE SCALE GENOMIC DNA]</scope>
    <source>
        <strain evidence="1 2">CGMCC 1.6134</strain>
    </source>
</reference>
<dbReference type="OrthoDB" id="2966478at2"/>